<dbReference type="Proteomes" id="UP000466517">
    <property type="component" value="Chromosome"/>
</dbReference>
<keyword evidence="4" id="KW-1185">Reference proteome</keyword>
<dbReference type="AlphaFoldDB" id="A0A7I7XK74"/>
<dbReference type="Pfam" id="PF01128">
    <property type="entry name" value="IspD"/>
    <property type="match status" value="1"/>
</dbReference>
<evidence type="ECO:0000256" key="2">
    <source>
        <dbReference type="ARBA" id="ARBA00022695"/>
    </source>
</evidence>
<proteinExistence type="predicted"/>
<keyword evidence="1" id="KW-0808">Transferase</keyword>
<gene>
    <name evidence="3" type="ORF">MMAD_38810</name>
</gene>
<dbReference type="SUPFAM" id="SSF53448">
    <property type="entry name" value="Nucleotide-diphospho-sugar transferases"/>
    <property type="match status" value="1"/>
</dbReference>
<dbReference type="GO" id="GO:0070567">
    <property type="term" value="F:cytidylyltransferase activity"/>
    <property type="evidence" value="ECO:0007669"/>
    <property type="project" value="InterPro"/>
</dbReference>
<keyword evidence="2" id="KW-0548">Nucleotidyltransferase</keyword>
<name>A0A7I7XK74_9MYCO</name>
<evidence type="ECO:0000313" key="3">
    <source>
        <dbReference type="EMBL" id="BBZ29586.1"/>
    </source>
</evidence>
<dbReference type="InterPro" id="IPR034683">
    <property type="entry name" value="IspD/TarI"/>
</dbReference>
<dbReference type="Gene3D" id="3.90.550.10">
    <property type="entry name" value="Spore Coat Polysaccharide Biosynthesis Protein SpsA, Chain A"/>
    <property type="match status" value="1"/>
</dbReference>
<organism evidence="3 4">
    <name type="scientific">Mycolicibacterium madagascariense</name>
    <dbReference type="NCBI Taxonomy" id="212765"/>
    <lineage>
        <taxon>Bacteria</taxon>
        <taxon>Bacillati</taxon>
        <taxon>Actinomycetota</taxon>
        <taxon>Actinomycetes</taxon>
        <taxon>Mycobacteriales</taxon>
        <taxon>Mycobacteriaceae</taxon>
        <taxon>Mycolicibacterium</taxon>
    </lineage>
</organism>
<evidence type="ECO:0000256" key="1">
    <source>
        <dbReference type="ARBA" id="ARBA00022679"/>
    </source>
</evidence>
<dbReference type="RefSeq" id="WP_163740253.1">
    <property type="nucleotide sequence ID" value="NZ_AP022610.1"/>
</dbReference>
<evidence type="ECO:0008006" key="5">
    <source>
        <dbReference type="Google" id="ProtNLM"/>
    </source>
</evidence>
<evidence type="ECO:0000313" key="4">
    <source>
        <dbReference type="Proteomes" id="UP000466517"/>
    </source>
</evidence>
<dbReference type="KEGG" id="mmag:MMAD_38810"/>
<protein>
    <recommendedName>
        <fullName evidence="5">2-phospho-L-lactate guanylyltransferase</fullName>
    </recommendedName>
</protein>
<accession>A0A7I7XK74</accession>
<dbReference type="EMBL" id="AP022610">
    <property type="protein sequence ID" value="BBZ29586.1"/>
    <property type="molecule type" value="Genomic_DNA"/>
</dbReference>
<sequence length="246" mass="24987">MPPWVIVPLPETLDPAAALTPVAGESPLVRVVRSMAEASAPGRVVVVSTAPHVDAADTLRAAGLDAVPVITADLAASRRDVLAAGLRHLGVQRDSRDPVLVCDCLHPLSPVAVAGRVADALARGHDVVVPILAVTDTVKTVDAGGSVLGTVDRTILRTVQFPRGFAASALWDLVAAPSPATVAAVADVDEFGAALRAGLDIGTVAGDPDAARVELPRDTDLLAAVIASGGPPAVARPPGRRDRTSP</sequence>
<dbReference type="InterPro" id="IPR029044">
    <property type="entry name" value="Nucleotide-diphossugar_trans"/>
</dbReference>
<reference evidence="3 4" key="1">
    <citation type="journal article" date="2019" name="Emerg. Microbes Infect.">
        <title>Comprehensive subspecies identification of 175 nontuberculous mycobacteria species based on 7547 genomic profiles.</title>
        <authorList>
            <person name="Matsumoto Y."/>
            <person name="Kinjo T."/>
            <person name="Motooka D."/>
            <person name="Nabeya D."/>
            <person name="Jung N."/>
            <person name="Uechi K."/>
            <person name="Horii T."/>
            <person name="Iida T."/>
            <person name="Fujita J."/>
            <person name="Nakamura S."/>
        </authorList>
    </citation>
    <scope>NUCLEOTIDE SEQUENCE [LARGE SCALE GENOMIC DNA]</scope>
    <source>
        <strain evidence="3 4">JCM 13574</strain>
    </source>
</reference>